<gene>
    <name evidence="2" type="ordered locus">MTR_2g082175</name>
</gene>
<evidence type="ECO:0000313" key="3">
    <source>
        <dbReference type="EnsemblPlants" id="KEH38836"/>
    </source>
</evidence>
<sequence length="74" mass="8084">MATGINRVHFLIAILCIAFVFTQGGSIDARPTTKYCITEVKCPNNDKACNDYCLKIRFPGGGKCESNNMCCCEA</sequence>
<evidence type="ECO:0000313" key="2">
    <source>
        <dbReference type="EMBL" id="KEH38836.1"/>
    </source>
</evidence>
<reference evidence="3" key="3">
    <citation type="submission" date="2015-04" db="UniProtKB">
        <authorList>
            <consortium name="EnsemblPlants"/>
        </authorList>
    </citation>
    <scope>IDENTIFICATION</scope>
    <source>
        <strain evidence="3">cv. Jemalong A17</strain>
    </source>
</reference>
<reference evidence="2 4" key="2">
    <citation type="journal article" date="2014" name="BMC Genomics">
        <title>An improved genome release (version Mt4.0) for the model legume Medicago truncatula.</title>
        <authorList>
            <person name="Tang H."/>
            <person name="Krishnakumar V."/>
            <person name="Bidwell S."/>
            <person name="Rosen B."/>
            <person name="Chan A."/>
            <person name="Zhou S."/>
            <person name="Gentzbittel L."/>
            <person name="Childs K.L."/>
            <person name="Yandell M."/>
            <person name="Gundlach H."/>
            <person name="Mayer K.F."/>
            <person name="Schwartz D.C."/>
            <person name="Town C.D."/>
        </authorList>
    </citation>
    <scope>GENOME REANNOTATION</scope>
    <source>
        <strain evidence="2">A17</strain>
        <strain evidence="3 4">cv. Jemalong A17</strain>
    </source>
</reference>
<name>A0A072VB59_MEDTR</name>
<dbReference type="AlphaFoldDB" id="A0A072VB59"/>
<evidence type="ECO:0000313" key="4">
    <source>
        <dbReference type="Proteomes" id="UP000002051"/>
    </source>
</evidence>
<reference evidence="2 4" key="1">
    <citation type="journal article" date="2011" name="Nature">
        <title>The Medicago genome provides insight into the evolution of rhizobial symbioses.</title>
        <authorList>
            <person name="Young N.D."/>
            <person name="Debelle F."/>
            <person name="Oldroyd G.E."/>
            <person name="Geurts R."/>
            <person name="Cannon S.B."/>
            <person name="Udvardi M.K."/>
            <person name="Benedito V.A."/>
            <person name="Mayer K.F."/>
            <person name="Gouzy J."/>
            <person name="Schoof H."/>
            <person name="Van de Peer Y."/>
            <person name="Proost S."/>
            <person name="Cook D.R."/>
            <person name="Meyers B.C."/>
            <person name="Spannagl M."/>
            <person name="Cheung F."/>
            <person name="De Mita S."/>
            <person name="Krishnakumar V."/>
            <person name="Gundlach H."/>
            <person name="Zhou S."/>
            <person name="Mudge J."/>
            <person name="Bharti A.K."/>
            <person name="Murray J.D."/>
            <person name="Naoumkina M.A."/>
            <person name="Rosen B."/>
            <person name="Silverstein K.A."/>
            <person name="Tang H."/>
            <person name="Rombauts S."/>
            <person name="Zhao P.X."/>
            <person name="Zhou P."/>
            <person name="Barbe V."/>
            <person name="Bardou P."/>
            <person name="Bechner M."/>
            <person name="Bellec A."/>
            <person name="Berger A."/>
            <person name="Berges H."/>
            <person name="Bidwell S."/>
            <person name="Bisseling T."/>
            <person name="Choisne N."/>
            <person name="Couloux A."/>
            <person name="Denny R."/>
            <person name="Deshpande S."/>
            <person name="Dai X."/>
            <person name="Doyle J.J."/>
            <person name="Dudez A.M."/>
            <person name="Farmer A.D."/>
            <person name="Fouteau S."/>
            <person name="Franken C."/>
            <person name="Gibelin C."/>
            <person name="Gish J."/>
            <person name="Goldstein S."/>
            <person name="Gonzalez A.J."/>
            <person name="Green P.J."/>
            <person name="Hallab A."/>
            <person name="Hartog M."/>
            <person name="Hua A."/>
            <person name="Humphray S.J."/>
            <person name="Jeong D.H."/>
            <person name="Jing Y."/>
            <person name="Jocker A."/>
            <person name="Kenton S.M."/>
            <person name="Kim D.J."/>
            <person name="Klee K."/>
            <person name="Lai H."/>
            <person name="Lang C."/>
            <person name="Lin S."/>
            <person name="Macmil S.L."/>
            <person name="Magdelenat G."/>
            <person name="Matthews L."/>
            <person name="McCorrison J."/>
            <person name="Monaghan E.L."/>
            <person name="Mun J.H."/>
            <person name="Najar F.Z."/>
            <person name="Nicholson C."/>
            <person name="Noirot C."/>
            <person name="O'Bleness M."/>
            <person name="Paule C.R."/>
            <person name="Poulain J."/>
            <person name="Prion F."/>
            <person name="Qin B."/>
            <person name="Qu C."/>
            <person name="Retzel E.F."/>
            <person name="Riddle C."/>
            <person name="Sallet E."/>
            <person name="Samain S."/>
            <person name="Samson N."/>
            <person name="Sanders I."/>
            <person name="Saurat O."/>
            <person name="Scarpelli C."/>
            <person name="Schiex T."/>
            <person name="Segurens B."/>
            <person name="Severin A.J."/>
            <person name="Sherrier D.J."/>
            <person name="Shi R."/>
            <person name="Sims S."/>
            <person name="Singer S.R."/>
            <person name="Sinharoy S."/>
            <person name="Sterck L."/>
            <person name="Viollet A."/>
            <person name="Wang B.B."/>
            <person name="Wang K."/>
            <person name="Wang M."/>
            <person name="Wang X."/>
            <person name="Warfsmann J."/>
            <person name="Weissenbach J."/>
            <person name="White D.D."/>
            <person name="White J.D."/>
            <person name="Wiley G.B."/>
            <person name="Wincker P."/>
            <person name="Xing Y."/>
            <person name="Yang L."/>
            <person name="Yao Z."/>
            <person name="Ying F."/>
            <person name="Zhai J."/>
            <person name="Zhou L."/>
            <person name="Zuber A."/>
            <person name="Denarie J."/>
            <person name="Dixon R.A."/>
            <person name="May G.D."/>
            <person name="Schwartz D.C."/>
            <person name="Rogers J."/>
            <person name="Quetier F."/>
            <person name="Town C.D."/>
            <person name="Roe B.A."/>
        </authorList>
    </citation>
    <scope>NUCLEOTIDE SEQUENCE [LARGE SCALE GENOMIC DNA]</scope>
    <source>
        <strain evidence="2">A17</strain>
        <strain evidence="3 4">cv. Jemalong A17</strain>
    </source>
</reference>
<dbReference type="EnsemblPlants" id="KEH38836">
    <property type="protein sequence ID" value="KEH38836"/>
    <property type="gene ID" value="MTR_2g082175"/>
</dbReference>
<feature type="signal peptide" evidence="1">
    <location>
        <begin position="1"/>
        <end position="24"/>
    </location>
</feature>
<feature type="chain" id="PRO_5014500553" evidence="1">
    <location>
        <begin position="25"/>
        <end position="74"/>
    </location>
</feature>
<keyword evidence="4" id="KW-1185">Reference proteome</keyword>
<proteinExistence type="predicted"/>
<accession>A0A072VB59</accession>
<keyword evidence="1" id="KW-0732">Signal</keyword>
<dbReference type="Proteomes" id="UP000002051">
    <property type="component" value="Chromosome 2"/>
</dbReference>
<organism evidence="2 4">
    <name type="scientific">Medicago truncatula</name>
    <name type="common">Barrel medic</name>
    <name type="synonym">Medicago tribuloides</name>
    <dbReference type="NCBI Taxonomy" id="3880"/>
    <lineage>
        <taxon>Eukaryota</taxon>
        <taxon>Viridiplantae</taxon>
        <taxon>Streptophyta</taxon>
        <taxon>Embryophyta</taxon>
        <taxon>Tracheophyta</taxon>
        <taxon>Spermatophyta</taxon>
        <taxon>Magnoliopsida</taxon>
        <taxon>eudicotyledons</taxon>
        <taxon>Gunneridae</taxon>
        <taxon>Pentapetalae</taxon>
        <taxon>rosids</taxon>
        <taxon>fabids</taxon>
        <taxon>Fabales</taxon>
        <taxon>Fabaceae</taxon>
        <taxon>Papilionoideae</taxon>
        <taxon>50 kb inversion clade</taxon>
        <taxon>NPAAA clade</taxon>
        <taxon>Hologalegina</taxon>
        <taxon>IRL clade</taxon>
        <taxon>Trifolieae</taxon>
        <taxon>Medicago</taxon>
    </lineage>
</organism>
<dbReference type="EMBL" id="CM001218">
    <property type="protein sequence ID" value="KEH38836.1"/>
    <property type="molecule type" value="Genomic_DNA"/>
</dbReference>
<dbReference type="HOGENOM" id="CLU_190964_0_0_1"/>
<evidence type="ECO:0000256" key="1">
    <source>
        <dbReference type="SAM" id="SignalP"/>
    </source>
</evidence>
<protein>
    <submittedName>
        <fullName evidence="2">LCR-like protein</fullName>
    </submittedName>
</protein>